<organism evidence="1 2">
    <name type="scientific">Racocetra persica</name>
    <dbReference type="NCBI Taxonomy" id="160502"/>
    <lineage>
        <taxon>Eukaryota</taxon>
        <taxon>Fungi</taxon>
        <taxon>Fungi incertae sedis</taxon>
        <taxon>Mucoromycota</taxon>
        <taxon>Glomeromycotina</taxon>
        <taxon>Glomeromycetes</taxon>
        <taxon>Diversisporales</taxon>
        <taxon>Gigasporaceae</taxon>
        <taxon>Racocetra</taxon>
    </lineage>
</organism>
<feature type="non-terminal residue" evidence="1">
    <location>
        <position position="1"/>
    </location>
</feature>
<dbReference type="Proteomes" id="UP000789920">
    <property type="component" value="Unassembled WGS sequence"/>
</dbReference>
<name>A0ACA9SPS9_9GLOM</name>
<protein>
    <submittedName>
        <fullName evidence="1">6977_t:CDS:1</fullName>
    </submittedName>
</protein>
<keyword evidence="2" id="KW-1185">Reference proteome</keyword>
<gene>
    <name evidence="1" type="ORF">RPERSI_LOCUS33461</name>
</gene>
<evidence type="ECO:0000313" key="2">
    <source>
        <dbReference type="Proteomes" id="UP000789920"/>
    </source>
</evidence>
<accession>A0ACA9SPS9</accession>
<feature type="non-terminal residue" evidence="1">
    <location>
        <position position="55"/>
    </location>
</feature>
<sequence>DLEVRTLRRAKEYDSKDYTKIFFDIFSRDLFSYPLLKQAEKVSNQIDTTQLDISQ</sequence>
<comment type="caution">
    <text evidence="1">The sequence shown here is derived from an EMBL/GenBank/DDBJ whole genome shotgun (WGS) entry which is preliminary data.</text>
</comment>
<evidence type="ECO:0000313" key="1">
    <source>
        <dbReference type="EMBL" id="CAG8845000.1"/>
    </source>
</evidence>
<dbReference type="EMBL" id="CAJVQC010144892">
    <property type="protein sequence ID" value="CAG8845000.1"/>
    <property type="molecule type" value="Genomic_DNA"/>
</dbReference>
<reference evidence="1" key="1">
    <citation type="submission" date="2021-06" db="EMBL/GenBank/DDBJ databases">
        <authorList>
            <person name="Kallberg Y."/>
            <person name="Tangrot J."/>
            <person name="Rosling A."/>
        </authorList>
    </citation>
    <scope>NUCLEOTIDE SEQUENCE</scope>
    <source>
        <strain evidence="1">MA461A</strain>
    </source>
</reference>
<proteinExistence type="predicted"/>